<evidence type="ECO:0000313" key="6">
    <source>
        <dbReference type="Proteomes" id="UP001501442"/>
    </source>
</evidence>
<gene>
    <name evidence="5" type="ORF">GCM10023196_052790</name>
</gene>
<dbReference type="Gene3D" id="1.25.40.10">
    <property type="entry name" value="Tetratricopeptide repeat domain"/>
    <property type="match status" value="1"/>
</dbReference>
<accession>A0ABP8UIK3</accession>
<dbReference type="RefSeq" id="WP_345433684.1">
    <property type="nucleotide sequence ID" value="NZ_BAABHK010000007.1"/>
</dbReference>
<reference evidence="6" key="1">
    <citation type="journal article" date="2019" name="Int. J. Syst. Evol. Microbiol.">
        <title>The Global Catalogue of Microorganisms (GCM) 10K type strain sequencing project: providing services to taxonomists for standard genome sequencing and annotation.</title>
        <authorList>
            <consortium name="The Broad Institute Genomics Platform"/>
            <consortium name="The Broad Institute Genome Sequencing Center for Infectious Disease"/>
            <person name="Wu L."/>
            <person name="Ma J."/>
        </authorList>
    </citation>
    <scope>NUCLEOTIDE SEQUENCE [LARGE SCALE GENOMIC DNA]</scope>
    <source>
        <strain evidence="6">JCM 17939</strain>
    </source>
</reference>
<dbReference type="PANTHER" id="PTHR16263">
    <property type="entry name" value="TETRATRICOPEPTIDE REPEAT PROTEIN 38"/>
    <property type="match status" value="1"/>
</dbReference>
<dbReference type="InterPro" id="IPR033891">
    <property type="entry name" value="TTC38"/>
</dbReference>
<evidence type="ECO:0000256" key="3">
    <source>
        <dbReference type="ARBA" id="ARBA00022737"/>
    </source>
</evidence>
<dbReference type="PANTHER" id="PTHR16263:SF4">
    <property type="entry name" value="TETRATRICOPEPTIDE REPEAT PROTEIN 38"/>
    <property type="match status" value="1"/>
</dbReference>
<evidence type="ECO:0000313" key="5">
    <source>
        <dbReference type="EMBL" id="GAA4629834.1"/>
    </source>
</evidence>
<evidence type="ECO:0000256" key="2">
    <source>
        <dbReference type="ARBA" id="ARBA00019992"/>
    </source>
</evidence>
<comment type="caution">
    <text evidence="5">The sequence shown here is derived from an EMBL/GenBank/DDBJ whole genome shotgun (WGS) entry which is preliminary data.</text>
</comment>
<dbReference type="CDD" id="cd05804">
    <property type="entry name" value="StaR_like"/>
    <property type="match status" value="1"/>
</dbReference>
<protein>
    <recommendedName>
        <fullName evidence="2">Tetratricopeptide repeat protein 38</fullName>
    </recommendedName>
</protein>
<keyword evidence="3" id="KW-0677">Repeat</keyword>
<organism evidence="5 6">
    <name type="scientific">Actinoallomurus vinaceus</name>
    <dbReference type="NCBI Taxonomy" id="1080074"/>
    <lineage>
        <taxon>Bacteria</taxon>
        <taxon>Bacillati</taxon>
        <taxon>Actinomycetota</taxon>
        <taxon>Actinomycetes</taxon>
        <taxon>Streptosporangiales</taxon>
        <taxon>Thermomonosporaceae</taxon>
        <taxon>Actinoallomurus</taxon>
    </lineage>
</organism>
<dbReference type="Proteomes" id="UP001501442">
    <property type="component" value="Unassembled WGS sequence"/>
</dbReference>
<evidence type="ECO:0000256" key="1">
    <source>
        <dbReference type="ARBA" id="ARBA00005857"/>
    </source>
</evidence>
<dbReference type="SUPFAM" id="SSF48452">
    <property type="entry name" value="TPR-like"/>
    <property type="match status" value="1"/>
</dbReference>
<dbReference type="EMBL" id="BAABHK010000007">
    <property type="protein sequence ID" value="GAA4629834.1"/>
    <property type="molecule type" value="Genomic_DNA"/>
</dbReference>
<sequence length="477" mass="52681">MNREDNGLELTAPSAESVGRLDRALDGLLHFRDDMLDPIRPLLDGEAFFPLAEAFDAYMTGLSTEARPVAAKRRAFAGFRRRAARHRLTERERRHLDAAWRLLTGDLTGTARDLAGISQRFPQDVLALAVGHQVDFLLGDAVTLRDRIGAVLPTWPRDDPRYPSLLGMYAFGLEESGHWDYAEELGTEAADLDAEAVWAIHAVAHVHEVRARFDRGAGWLTARRRAWDTANRLRGHLSWHKGLYLLEAGDIEAVLLLYDRTLRPGVERNAALELVNGSSLLWRLHLEGADVGERFLPQARAWSPLVREAWCAFNDMHAVMCHVGSGDLGAAAALIADREAYVRDTPAGLDNVAVTAELGLPVARAFLAFGRGAHDEVLELLYPLRRDLRRCGGSHAQRDVIHQTLIESAVRAGHLDAARVLIGERLAIRPDSPFTWRRHARAALADGDPERAARARRRAEDLAARLGSTSATGEGIG</sequence>
<comment type="similarity">
    <text evidence="1">Belongs to the TTC38 family.</text>
</comment>
<proteinExistence type="inferred from homology"/>
<name>A0ABP8UIK3_9ACTN</name>
<keyword evidence="4" id="KW-0802">TPR repeat</keyword>
<dbReference type="InterPro" id="IPR011990">
    <property type="entry name" value="TPR-like_helical_dom_sf"/>
</dbReference>
<keyword evidence="6" id="KW-1185">Reference proteome</keyword>
<evidence type="ECO:0000256" key="4">
    <source>
        <dbReference type="ARBA" id="ARBA00022803"/>
    </source>
</evidence>